<evidence type="ECO:0000313" key="3">
    <source>
        <dbReference type="Proteomes" id="UP000729402"/>
    </source>
</evidence>
<keyword evidence="1" id="KW-0812">Transmembrane</keyword>
<evidence type="ECO:0008006" key="4">
    <source>
        <dbReference type="Google" id="ProtNLM"/>
    </source>
</evidence>
<organism evidence="2 3">
    <name type="scientific">Zizania palustris</name>
    <name type="common">Northern wild rice</name>
    <dbReference type="NCBI Taxonomy" id="103762"/>
    <lineage>
        <taxon>Eukaryota</taxon>
        <taxon>Viridiplantae</taxon>
        <taxon>Streptophyta</taxon>
        <taxon>Embryophyta</taxon>
        <taxon>Tracheophyta</taxon>
        <taxon>Spermatophyta</taxon>
        <taxon>Magnoliopsida</taxon>
        <taxon>Liliopsida</taxon>
        <taxon>Poales</taxon>
        <taxon>Poaceae</taxon>
        <taxon>BOP clade</taxon>
        <taxon>Oryzoideae</taxon>
        <taxon>Oryzeae</taxon>
        <taxon>Zizaniinae</taxon>
        <taxon>Zizania</taxon>
    </lineage>
</organism>
<keyword evidence="3" id="KW-1185">Reference proteome</keyword>
<evidence type="ECO:0000256" key="1">
    <source>
        <dbReference type="SAM" id="Phobius"/>
    </source>
</evidence>
<dbReference type="GO" id="GO:0016409">
    <property type="term" value="F:palmitoyltransferase activity"/>
    <property type="evidence" value="ECO:0007669"/>
    <property type="project" value="InterPro"/>
</dbReference>
<dbReference type="EMBL" id="JAAALK010001410">
    <property type="protein sequence ID" value="KAG8042926.1"/>
    <property type="molecule type" value="Genomic_DNA"/>
</dbReference>
<dbReference type="AlphaFoldDB" id="A0A8J5R132"/>
<reference evidence="2" key="1">
    <citation type="journal article" date="2021" name="bioRxiv">
        <title>Whole Genome Assembly and Annotation of Northern Wild Rice, Zizania palustris L., Supports a Whole Genome Duplication in the Zizania Genus.</title>
        <authorList>
            <person name="Haas M."/>
            <person name="Kono T."/>
            <person name="Macchietto M."/>
            <person name="Millas R."/>
            <person name="McGilp L."/>
            <person name="Shao M."/>
            <person name="Duquette J."/>
            <person name="Hirsch C.N."/>
            <person name="Kimball J."/>
        </authorList>
    </citation>
    <scope>NUCLEOTIDE SEQUENCE</scope>
    <source>
        <tissue evidence="2">Fresh leaf tissue</tissue>
    </source>
</reference>
<reference evidence="2" key="2">
    <citation type="submission" date="2021-02" db="EMBL/GenBank/DDBJ databases">
        <authorList>
            <person name="Kimball J.A."/>
            <person name="Haas M.W."/>
            <person name="Macchietto M."/>
            <person name="Kono T."/>
            <person name="Duquette J."/>
            <person name="Shao M."/>
        </authorList>
    </citation>
    <scope>NUCLEOTIDE SEQUENCE</scope>
    <source>
        <tissue evidence="2">Fresh leaf tissue</tissue>
    </source>
</reference>
<dbReference type="InterPro" id="IPR039859">
    <property type="entry name" value="PFA4/ZDH16/20/ERF2-like"/>
</dbReference>
<dbReference type="PANTHER" id="PTHR12246">
    <property type="entry name" value="PALMITOYLTRANSFERASE ZDHHC16"/>
    <property type="match status" value="1"/>
</dbReference>
<name>A0A8J5R132_ZIZPA</name>
<proteinExistence type="predicted"/>
<protein>
    <recommendedName>
        <fullName evidence="4">S-acyltransferase</fullName>
    </recommendedName>
</protein>
<dbReference type="Proteomes" id="UP000729402">
    <property type="component" value="Unassembled WGS sequence"/>
</dbReference>
<gene>
    <name evidence="2" type="ORF">GUJ93_ZPchr0465g6475</name>
</gene>
<feature type="transmembrane region" description="Helical" evidence="1">
    <location>
        <begin position="26"/>
        <end position="53"/>
    </location>
</feature>
<keyword evidence="1" id="KW-0472">Membrane</keyword>
<evidence type="ECO:0000313" key="2">
    <source>
        <dbReference type="EMBL" id="KAG8042926.1"/>
    </source>
</evidence>
<sequence length="156" mass="17419">MILIIGTAMYSVPIDEQAGNDSSRTSIIICGIVLCPLTLALTVLLGWHIYLIIQNKTTIEYHEGVRAMWLAQKGGNLYHHPYHLGVYENLISVLGPNIFCWLCPVSNNTGFATLYNESRTSGFLQISSLSRSLNSFMKYAASLRYRSSSQLQTFPP</sequence>
<comment type="caution">
    <text evidence="2">The sequence shown here is derived from an EMBL/GenBank/DDBJ whole genome shotgun (WGS) entry which is preliminary data.</text>
</comment>
<accession>A0A8J5R132</accession>
<dbReference type="OrthoDB" id="331948at2759"/>
<keyword evidence="1" id="KW-1133">Transmembrane helix</keyword>